<dbReference type="PANTHER" id="PTHR37610:SF100">
    <property type="entry name" value="COPIA-LIKE POLYPROTEIN_RETROTRANSPOSON"/>
    <property type="match status" value="1"/>
</dbReference>
<dbReference type="AlphaFoldDB" id="A0A6P9EEB3"/>
<dbReference type="PANTHER" id="PTHR37610">
    <property type="entry name" value="CCHC-TYPE DOMAIN-CONTAINING PROTEIN"/>
    <property type="match status" value="1"/>
</dbReference>
<sequence>MEAWERCNDVVVSWIHNSVSSSVRTSLVYIDDAYAIWNELQDRLSQQNGPHIFQLKKSLASQSQGDDSISIYFVKIKTIWDELILYDPMLECSCGQLKIPRDRYQRDCVIQFLMGLSDCYSNVRGQIILTEPMPTLNRVFSMVQ</sequence>
<proteinExistence type="predicted"/>
<organism evidence="1 2">
    <name type="scientific">Juglans regia</name>
    <name type="common">English walnut</name>
    <dbReference type="NCBI Taxonomy" id="51240"/>
    <lineage>
        <taxon>Eukaryota</taxon>
        <taxon>Viridiplantae</taxon>
        <taxon>Streptophyta</taxon>
        <taxon>Embryophyta</taxon>
        <taxon>Tracheophyta</taxon>
        <taxon>Spermatophyta</taxon>
        <taxon>Magnoliopsida</taxon>
        <taxon>eudicotyledons</taxon>
        <taxon>Gunneridae</taxon>
        <taxon>Pentapetalae</taxon>
        <taxon>rosids</taxon>
        <taxon>fabids</taxon>
        <taxon>Fagales</taxon>
        <taxon>Juglandaceae</taxon>
        <taxon>Juglans</taxon>
    </lineage>
</organism>
<evidence type="ECO:0000313" key="1">
    <source>
        <dbReference type="Proteomes" id="UP000235220"/>
    </source>
</evidence>
<accession>A0A6P9EEB3</accession>
<name>A0A6P9EEB3_JUGRE</name>
<dbReference type="InParanoid" id="A0A6P9EEB3"/>
<dbReference type="OrthoDB" id="5544992at2759"/>
<protein>
    <submittedName>
        <fullName evidence="2">Uncharacterized protein LOC118348636</fullName>
    </submittedName>
</protein>
<dbReference type="GeneID" id="118348636"/>
<gene>
    <name evidence="2" type="primary">LOC118348636</name>
</gene>
<dbReference type="RefSeq" id="XP_035546590.1">
    <property type="nucleotide sequence ID" value="XM_035690697.1"/>
</dbReference>
<keyword evidence="1" id="KW-1185">Reference proteome</keyword>
<dbReference type="Proteomes" id="UP000235220">
    <property type="component" value="Chromosome 1"/>
</dbReference>
<dbReference type="KEGG" id="jre:118348636"/>
<evidence type="ECO:0000313" key="2">
    <source>
        <dbReference type="RefSeq" id="XP_035546590.1"/>
    </source>
</evidence>
<reference evidence="2" key="1">
    <citation type="submission" date="2025-08" db="UniProtKB">
        <authorList>
            <consortium name="RefSeq"/>
        </authorList>
    </citation>
    <scope>IDENTIFICATION</scope>
    <source>
        <tissue evidence="2">Leaves</tissue>
    </source>
</reference>